<evidence type="ECO:0000256" key="4">
    <source>
        <dbReference type="ARBA" id="ARBA00022989"/>
    </source>
</evidence>
<evidence type="ECO:0000256" key="5">
    <source>
        <dbReference type="ARBA" id="ARBA00023136"/>
    </source>
</evidence>
<comment type="subcellular location">
    <subcellularLocation>
        <location evidence="1">Cell membrane</location>
        <topology evidence="1">Multi-pass membrane protein</topology>
    </subcellularLocation>
</comment>
<protein>
    <submittedName>
        <fullName evidence="7">CidA/LrgA family protein</fullName>
    </submittedName>
</protein>
<feature type="transmembrane region" description="Helical" evidence="6">
    <location>
        <begin position="84"/>
        <end position="103"/>
    </location>
</feature>
<dbReference type="RefSeq" id="WP_159754334.1">
    <property type="nucleotide sequence ID" value="NZ_CATIFW010000130.1"/>
</dbReference>
<keyword evidence="8" id="KW-1185">Reference proteome</keyword>
<feature type="transmembrane region" description="Helical" evidence="6">
    <location>
        <begin position="7"/>
        <end position="24"/>
    </location>
</feature>
<keyword evidence="4 6" id="KW-1133">Transmembrane helix</keyword>
<dbReference type="PANTHER" id="PTHR33931:SF2">
    <property type="entry name" value="HOLIN-LIKE PROTEIN CIDA"/>
    <property type="match status" value="1"/>
</dbReference>
<keyword evidence="5 6" id="KW-0472">Membrane</keyword>
<feature type="transmembrane region" description="Helical" evidence="6">
    <location>
        <begin position="56"/>
        <end position="78"/>
    </location>
</feature>
<comment type="caution">
    <text evidence="7">The sequence shown here is derived from an EMBL/GenBank/DDBJ whole genome shotgun (WGS) entry which is preliminary data.</text>
</comment>
<gene>
    <name evidence="7" type="ORF">GN277_23100</name>
</gene>
<evidence type="ECO:0000256" key="2">
    <source>
        <dbReference type="ARBA" id="ARBA00022475"/>
    </source>
</evidence>
<accession>A0A7X3MKK2</accession>
<dbReference type="InterPro" id="IPR005538">
    <property type="entry name" value="LrgA/CidA"/>
</dbReference>
<sequence>MLYLRQFCIILFVSFLGELLHVMIPLPIPASVYGLILMLSALCTGIIKINQVKEAAGFLIEIMPVMFIPAAVGLLKSWSFLKPVWIPVIFITLISTVIVMAVTGQVTQKMIQIDKTIGEKNERISG</sequence>
<dbReference type="Proteomes" id="UP000460412">
    <property type="component" value="Unassembled WGS sequence"/>
</dbReference>
<dbReference type="GO" id="GO:0005886">
    <property type="term" value="C:plasma membrane"/>
    <property type="evidence" value="ECO:0007669"/>
    <property type="project" value="UniProtKB-SubCell"/>
</dbReference>
<dbReference type="PANTHER" id="PTHR33931">
    <property type="entry name" value="HOLIN-LIKE PROTEIN CIDA-RELATED"/>
    <property type="match status" value="1"/>
</dbReference>
<reference evidence="7 8" key="1">
    <citation type="submission" date="2019-12" db="EMBL/GenBank/DDBJ databases">
        <title>Sporaefaciens musculi gen. nov., sp. nov., a novel bacterium isolated from the caecum of an obese mouse.</title>
        <authorList>
            <person name="Rasmussen T.S."/>
            <person name="Streidl T."/>
            <person name="Hitch T.C.A."/>
            <person name="Wortmann E."/>
            <person name="Deptula P."/>
            <person name="Hansen M."/>
            <person name="Nielsen D.S."/>
            <person name="Clavel T."/>
            <person name="Vogensen F.K."/>
        </authorList>
    </citation>
    <scope>NUCLEOTIDE SEQUENCE [LARGE SCALE GENOMIC DNA]</scope>
    <source>
        <strain evidence="7 8">WCA-9-b2</strain>
    </source>
</reference>
<evidence type="ECO:0000256" key="3">
    <source>
        <dbReference type="ARBA" id="ARBA00022692"/>
    </source>
</evidence>
<evidence type="ECO:0000256" key="6">
    <source>
        <dbReference type="SAM" id="Phobius"/>
    </source>
</evidence>
<feature type="transmembrane region" description="Helical" evidence="6">
    <location>
        <begin position="30"/>
        <end position="49"/>
    </location>
</feature>
<dbReference type="AlphaFoldDB" id="A0A7X3MKK2"/>
<proteinExistence type="predicted"/>
<evidence type="ECO:0000256" key="1">
    <source>
        <dbReference type="ARBA" id="ARBA00004651"/>
    </source>
</evidence>
<evidence type="ECO:0000313" key="8">
    <source>
        <dbReference type="Proteomes" id="UP000460412"/>
    </source>
</evidence>
<name>A0A7X3MKK2_9FIRM</name>
<dbReference type="EMBL" id="WUQX01000001">
    <property type="protein sequence ID" value="MXP78138.1"/>
    <property type="molecule type" value="Genomic_DNA"/>
</dbReference>
<organism evidence="7 8">
    <name type="scientific">Sporofaciens musculi</name>
    <dbReference type="NCBI Taxonomy" id="2681861"/>
    <lineage>
        <taxon>Bacteria</taxon>
        <taxon>Bacillati</taxon>
        <taxon>Bacillota</taxon>
        <taxon>Clostridia</taxon>
        <taxon>Lachnospirales</taxon>
        <taxon>Lachnospiraceae</taxon>
        <taxon>Sporofaciens</taxon>
    </lineage>
</organism>
<keyword evidence="3 6" id="KW-0812">Transmembrane</keyword>
<keyword evidence="2" id="KW-1003">Cell membrane</keyword>
<evidence type="ECO:0000313" key="7">
    <source>
        <dbReference type="EMBL" id="MXP78138.1"/>
    </source>
</evidence>
<dbReference type="Pfam" id="PF03788">
    <property type="entry name" value="LrgA"/>
    <property type="match status" value="1"/>
</dbReference>